<dbReference type="GO" id="GO:0016787">
    <property type="term" value="F:hydrolase activity"/>
    <property type="evidence" value="ECO:0007669"/>
    <property type="project" value="UniProtKB-KW"/>
</dbReference>
<protein>
    <submittedName>
        <fullName evidence="3">Dihydrofolate reductase</fullName>
    </submittedName>
</protein>
<feature type="domain" description="Serine hydrolase" evidence="2">
    <location>
        <begin position="2"/>
        <end position="262"/>
    </location>
</feature>
<dbReference type="Proteomes" id="UP000243797">
    <property type="component" value="Unassembled WGS sequence"/>
</dbReference>
<dbReference type="AlphaFoldDB" id="A0A2K1QHX7"/>
<name>A0A2K1QHX7_9PEZI</name>
<dbReference type="InterPro" id="IPR029058">
    <property type="entry name" value="AB_hydrolase_fold"/>
</dbReference>
<evidence type="ECO:0000256" key="1">
    <source>
        <dbReference type="ARBA" id="ARBA00022801"/>
    </source>
</evidence>
<dbReference type="SUPFAM" id="SSF53474">
    <property type="entry name" value="alpha/beta-Hydrolases"/>
    <property type="match status" value="1"/>
</dbReference>
<accession>A0A2K1QHX7</accession>
<dbReference type="OrthoDB" id="2094269at2759"/>
<keyword evidence="4" id="KW-1185">Reference proteome</keyword>
<evidence type="ECO:0000259" key="2">
    <source>
        <dbReference type="Pfam" id="PF03959"/>
    </source>
</evidence>
<reference evidence="3 4" key="1">
    <citation type="submission" date="2017-06" db="EMBL/GenBank/DDBJ databases">
        <title>Draft genome sequence of a variant of Elsinoe murrayae.</title>
        <authorList>
            <person name="Cheng Q."/>
        </authorList>
    </citation>
    <scope>NUCLEOTIDE SEQUENCE [LARGE SCALE GENOMIC DNA]</scope>
    <source>
        <strain evidence="3 4">CQ-2017a</strain>
    </source>
</reference>
<dbReference type="PANTHER" id="PTHR48070:SF6">
    <property type="entry name" value="ESTERASE OVCA2"/>
    <property type="match status" value="1"/>
</dbReference>
<sequence>MVRILCLHGSGSSGDIFESQTSTLRALLPRHWEWCFYNAEIECGPLPQLEGLYPGPFYTAVALPSLKMIQRVHAWIREIIEEDGPFDGLLGFSAGGYVPISLMLHHQKYNPTSAPPFRFLVLMGGNLPYSADPNEGIEVTDWISFHRMPPADLSVIKAFNTWAPHHQDQRPGVRDLTGINPILHCIVDDWVGTEYNRELLVTYLYHPDATKTRVKVPTLHILGRQDDVYEGGKKLMELCEKRNRMEYHFDGGHEIPRNRADLVKIAGMFEKVVQSSLMLS</sequence>
<evidence type="ECO:0000313" key="3">
    <source>
        <dbReference type="EMBL" id="PNS14520.1"/>
    </source>
</evidence>
<organism evidence="3 4">
    <name type="scientific">Sphaceloma murrayae</name>
    <dbReference type="NCBI Taxonomy" id="2082308"/>
    <lineage>
        <taxon>Eukaryota</taxon>
        <taxon>Fungi</taxon>
        <taxon>Dikarya</taxon>
        <taxon>Ascomycota</taxon>
        <taxon>Pezizomycotina</taxon>
        <taxon>Dothideomycetes</taxon>
        <taxon>Dothideomycetidae</taxon>
        <taxon>Myriangiales</taxon>
        <taxon>Elsinoaceae</taxon>
        <taxon>Sphaceloma</taxon>
    </lineage>
</organism>
<dbReference type="InParanoid" id="A0A2K1QHX7"/>
<comment type="caution">
    <text evidence="3">The sequence shown here is derived from an EMBL/GenBank/DDBJ whole genome shotgun (WGS) entry which is preliminary data.</text>
</comment>
<dbReference type="GO" id="GO:0005634">
    <property type="term" value="C:nucleus"/>
    <property type="evidence" value="ECO:0007669"/>
    <property type="project" value="TreeGrafter"/>
</dbReference>
<keyword evidence="1" id="KW-0378">Hydrolase</keyword>
<dbReference type="PANTHER" id="PTHR48070">
    <property type="entry name" value="ESTERASE OVCA2"/>
    <property type="match status" value="1"/>
</dbReference>
<gene>
    <name evidence="3" type="ORF">CAC42_3806</name>
</gene>
<dbReference type="InterPro" id="IPR005645">
    <property type="entry name" value="FSH-like_dom"/>
</dbReference>
<dbReference type="EMBL" id="NKHZ01000086">
    <property type="protein sequence ID" value="PNS14520.1"/>
    <property type="molecule type" value="Genomic_DNA"/>
</dbReference>
<dbReference type="GO" id="GO:0005737">
    <property type="term" value="C:cytoplasm"/>
    <property type="evidence" value="ECO:0007669"/>
    <property type="project" value="TreeGrafter"/>
</dbReference>
<evidence type="ECO:0000313" key="4">
    <source>
        <dbReference type="Proteomes" id="UP000243797"/>
    </source>
</evidence>
<dbReference type="InterPro" id="IPR050593">
    <property type="entry name" value="LovG"/>
</dbReference>
<proteinExistence type="predicted"/>
<dbReference type="Gene3D" id="3.40.50.1820">
    <property type="entry name" value="alpha/beta hydrolase"/>
    <property type="match status" value="1"/>
</dbReference>
<dbReference type="Pfam" id="PF03959">
    <property type="entry name" value="FSH1"/>
    <property type="match status" value="1"/>
</dbReference>
<dbReference type="GO" id="GO:0019748">
    <property type="term" value="P:secondary metabolic process"/>
    <property type="evidence" value="ECO:0007669"/>
    <property type="project" value="TreeGrafter"/>
</dbReference>